<evidence type="ECO:0000256" key="9">
    <source>
        <dbReference type="SAM" id="SignalP"/>
    </source>
</evidence>
<keyword evidence="3 8" id="KW-0812">Transmembrane</keyword>
<keyword evidence="5 8" id="KW-1133">Transmembrane helix</keyword>
<feature type="region of interest" description="Disordered" evidence="7">
    <location>
        <begin position="627"/>
        <end position="709"/>
    </location>
</feature>
<evidence type="ECO:0000256" key="8">
    <source>
        <dbReference type="SAM" id="Phobius"/>
    </source>
</evidence>
<feature type="transmembrane region" description="Helical" evidence="8">
    <location>
        <begin position="336"/>
        <end position="362"/>
    </location>
</feature>
<dbReference type="EMBL" id="JBFXLU010000082">
    <property type="protein sequence ID" value="KAL2844315.1"/>
    <property type="molecule type" value="Genomic_DNA"/>
</dbReference>
<sequence length="709" mass="78450">MHNPVLTRFAFAVLALFPTWSCATDTLSTGSVSTCLADSAIKVNKLDITYSKSTRTINYDVSGTNTKEQNVTAVLSVSAYGKQVYTKEFDPCDGDNYVSQLCPVPVGTFSASDSQEIPEEYASQIPSIAFSIPDLDGLAKLELKSKDDDTDVACIQSELTNGKSVELPAVSYAAAGMAGAALALSGLSALGSAGSTGSPSSSPGFGEVMGWFHTMATNGMLSVSYPPIYRSFSKNFAFSTGLIPLAEMQHSIDNFRRLTGGNLTENNYDYWKEIDNESSESNQTKRSFDMIFGAARLVIREVENSANETSSNDESVFSVDGMERISQELLIPQSNMFMTVLLVFAIVVAAITVGILLVKVVLELWALYGSFPKKLAEFREDYWGLLARTITNLILILYSIWVMYCVYQFTAGDSWAAQLLAGVTLAIFTAILVFFAWRIIHLARKYKKAEGDASSLYENKETWRKYSLFYDNYKKDYWWLFIPVIVYMLAKGCIIAGLNGHGLVQSGAQLAVEALMLILLLWNRPYVAKSTQWINISIQVVRVLSVACVLVFVEELGLSQTTQTVTGVVLVVVQSALTGLLAILIAINAIILCFRENPYAKRRKENEKLNSDIDDLTPLDARESLLMDHPPRKDYSETSNFNFTGPYEPYRDQHPLNTKRGFSDSSDRLVDSAYHDEPQHGRRMSRGSRDSYGSHDGRKPTTPGYGFAY</sequence>
<dbReference type="InterPro" id="IPR010308">
    <property type="entry name" value="TRP_C"/>
</dbReference>
<feature type="domain" description="ML-like" evidence="10">
    <location>
        <begin position="25"/>
        <end position="166"/>
    </location>
</feature>
<dbReference type="InterPro" id="IPR040241">
    <property type="entry name" value="TRP_Flc/Pkd2-like"/>
</dbReference>
<feature type="transmembrane region" description="Helical" evidence="8">
    <location>
        <begin position="415"/>
        <end position="437"/>
    </location>
</feature>
<evidence type="ECO:0000256" key="5">
    <source>
        <dbReference type="ARBA" id="ARBA00022989"/>
    </source>
</evidence>
<dbReference type="Proteomes" id="UP001610446">
    <property type="component" value="Unassembled WGS sequence"/>
</dbReference>
<dbReference type="PANTHER" id="PTHR31145:SF5">
    <property type="entry name" value="DUF907 DOMAIN PROTEIN (AFU_ORTHOLOGUE AFUA_2G06100)"/>
    <property type="match status" value="1"/>
</dbReference>
<protein>
    <recommendedName>
        <fullName evidence="10">ML-like domain-containing protein</fullName>
    </recommendedName>
</protein>
<comment type="subcellular location">
    <subcellularLocation>
        <location evidence="1">Membrane</location>
        <topology evidence="1">Multi-pass membrane protein</topology>
    </subcellularLocation>
</comment>
<reference evidence="11 12" key="1">
    <citation type="submission" date="2024-07" db="EMBL/GenBank/DDBJ databases">
        <title>Section-level genome sequencing and comparative genomics of Aspergillus sections Usti and Cavernicolus.</title>
        <authorList>
            <consortium name="Lawrence Berkeley National Laboratory"/>
            <person name="Nybo J.L."/>
            <person name="Vesth T.C."/>
            <person name="Theobald S."/>
            <person name="Frisvad J.C."/>
            <person name="Larsen T.O."/>
            <person name="Kjaerboelling I."/>
            <person name="Rothschild-Mancinelli K."/>
            <person name="Lyhne E.K."/>
            <person name="Kogle M.E."/>
            <person name="Barry K."/>
            <person name="Clum A."/>
            <person name="Na H."/>
            <person name="Ledsgaard L."/>
            <person name="Lin J."/>
            <person name="Lipzen A."/>
            <person name="Kuo A."/>
            <person name="Riley R."/>
            <person name="Mondo S."/>
            <person name="Labutti K."/>
            <person name="Haridas S."/>
            <person name="Pangalinan J."/>
            <person name="Salamov A.A."/>
            <person name="Simmons B.A."/>
            <person name="Magnuson J.K."/>
            <person name="Chen J."/>
            <person name="Drula E."/>
            <person name="Henrissat B."/>
            <person name="Wiebenga A."/>
            <person name="Lubbers R.J."/>
            <person name="Gomes A.C."/>
            <person name="Makela M.R."/>
            <person name="Stajich J."/>
            <person name="Grigoriev I.V."/>
            <person name="Mortensen U.H."/>
            <person name="De Vries R.P."/>
            <person name="Baker S.E."/>
            <person name="Andersen M.R."/>
        </authorList>
    </citation>
    <scope>NUCLEOTIDE SEQUENCE [LARGE SCALE GENOMIC DNA]</scope>
    <source>
        <strain evidence="11 12">CBS 123904</strain>
    </source>
</reference>
<keyword evidence="6 8" id="KW-0472">Membrane</keyword>
<feature type="compositionally biased region" description="Basic and acidic residues" evidence="7">
    <location>
        <begin position="627"/>
        <end position="636"/>
    </location>
</feature>
<keyword evidence="12" id="KW-1185">Reference proteome</keyword>
<feature type="signal peptide" evidence="9">
    <location>
        <begin position="1"/>
        <end position="23"/>
    </location>
</feature>
<dbReference type="PANTHER" id="PTHR31145">
    <property type="entry name" value="INTEGRAL MEMBRANE PROTEIN (AFU_ORTHOLOGUE AFUA_7G01610)"/>
    <property type="match status" value="1"/>
</dbReference>
<dbReference type="InterPro" id="IPR032800">
    <property type="entry name" value="TRP_N"/>
</dbReference>
<name>A0ABR4JW88_9EURO</name>
<proteinExistence type="inferred from homology"/>
<keyword evidence="4 9" id="KW-0732">Signal</keyword>
<feature type="compositionally biased region" description="Basic and acidic residues" evidence="7">
    <location>
        <begin position="687"/>
        <end position="699"/>
    </location>
</feature>
<evidence type="ECO:0000313" key="12">
    <source>
        <dbReference type="Proteomes" id="UP001610446"/>
    </source>
</evidence>
<feature type="compositionally biased region" description="Basic and acidic residues" evidence="7">
    <location>
        <begin position="661"/>
        <end position="680"/>
    </location>
</feature>
<feature type="transmembrane region" description="Helical" evidence="8">
    <location>
        <begin position="534"/>
        <end position="553"/>
    </location>
</feature>
<feature type="chain" id="PRO_5047483646" description="ML-like domain-containing protein" evidence="9">
    <location>
        <begin position="24"/>
        <end position="709"/>
    </location>
</feature>
<comment type="caution">
    <text evidence="11">The sequence shown here is derived from an EMBL/GenBank/DDBJ whole genome shotgun (WGS) entry which is preliminary data.</text>
</comment>
<feature type="transmembrane region" description="Helical" evidence="8">
    <location>
        <begin position="565"/>
        <end position="594"/>
    </location>
</feature>
<evidence type="ECO:0000256" key="3">
    <source>
        <dbReference type="ARBA" id="ARBA00022692"/>
    </source>
</evidence>
<evidence type="ECO:0000256" key="1">
    <source>
        <dbReference type="ARBA" id="ARBA00004141"/>
    </source>
</evidence>
<evidence type="ECO:0000256" key="6">
    <source>
        <dbReference type="ARBA" id="ARBA00023136"/>
    </source>
</evidence>
<dbReference type="Pfam" id="PF14558">
    <property type="entry name" value="TRP_N"/>
    <property type="match status" value="1"/>
</dbReference>
<evidence type="ECO:0000256" key="2">
    <source>
        <dbReference type="ARBA" id="ARBA00010642"/>
    </source>
</evidence>
<feature type="transmembrane region" description="Helical" evidence="8">
    <location>
        <begin position="503"/>
        <end position="522"/>
    </location>
</feature>
<evidence type="ECO:0000256" key="7">
    <source>
        <dbReference type="SAM" id="MobiDB-lite"/>
    </source>
</evidence>
<feature type="transmembrane region" description="Helical" evidence="8">
    <location>
        <begin position="477"/>
        <end position="497"/>
    </location>
</feature>
<comment type="similarity">
    <text evidence="2">Belongs to the transient receptor potential (TRP) ion channel family.</text>
</comment>
<feature type="transmembrane region" description="Helical" evidence="8">
    <location>
        <begin position="383"/>
        <end position="409"/>
    </location>
</feature>
<organism evidence="11 12">
    <name type="scientific">Aspergillus pseudoustus</name>
    <dbReference type="NCBI Taxonomy" id="1810923"/>
    <lineage>
        <taxon>Eukaryota</taxon>
        <taxon>Fungi</taxon>
        <taxon>Dikarya</taxon>
        <taxon>Ascomycota</taxon>
        <taxon>Pezizomycotina</taxon>
        <taxon>Eurotiomycetes</taxon>
        <taxon>Eurotiomycetidae</taxon>
        <taxon>Eurotiales</taxon>
        <taxon>Aspergillaceae</taxon>
        <taxon>Aspergillus</taxon>
        <taxon>Aspergillus subgen. Nidulantes</taxon>
    </lineage>
</organism>
<evidence type="ECO:0000259" key="10">
    <source>
        <dbReference type="SMART" id="SM01320"/>
    </source>
</evidence>
<dbReference type="Pfam" id="PF06011">
    <property type="entry name" value="TRP"/>
    <property type="match status" value="1"/>
</dbReference>
<dbReference type="SMART" id="SM01320">
    <property type="entry name" value="TRP_N"/>
    <property type="match status" value="1"/>
</dbReference>
<accession>A0ABR4JW88</accession>
<evidence type="ECO:0000256" key="4">
    <source>
        <dbReference type="ARBA" id="ARBA00022729"/>
    </source>
</evidence>
<evidence type="ECO:0000313" key="11">
    <source>
        <dbReference type="EMBL" id="KAL2844315.1"/>
    </source>
</evidence>
<gene>
    <name evidence="11" type="ORF">BJY01DRAFT_189433</name>
</gene>